<dbReference type="Pfam" id="PF00216">
    <property type="entry name" value="Bac_DNA_binding"/>
    <property type="match status" value="1"/>
</dbReference>
<dbReference type="SUPFAM" id="SSF47729">
    <property type="entry name" value="IHF-like DNA-binding proteins"/>
    <property type="match status" value="1"/>
</dbReference>
<keyword evidence="4 8" id="KW-0805">Transcription regulation</keyword>
<dbReference type="InterPro" id="IPR010992">
    <property type="entry name" value="IHF-like_DNA-bd_dom_sf"/>
</dbReference>
<dbReference type="GO" id="GO:0003677">
    <property type="term" value="F:DNA binding"/>
    <property type="evidence" value="ECO:0007669"/>
    <property type="project" value="UniProtKB-UniRule"/>
</dbReference>
<accession>A0A191UEW6</accession>
<evidence type="ECO:0000313" key="12">
    <source>
        <dbReference type="Proteomes" id="UP000078463"/>
    </source>
</evidence>
<comment type="similarity">
    <text evidence="1 8 9">Belongs to the bacterial histone-like protein family.</text>
</comment>
<dbReference type="GO" id="GO:0006417">
    <property type="term" value="P:regulation of translation"/>
    <property type="evidence" value="ECO:0007669"/>
    <property type="project" value="UniProtKB-UniRule"/>
</dbReference>
<name>A0A191UEW6_9BURK</name>
<evidence type="ECO:0000256" key="3">
    <source>
        <dbReference type="ARBA" id="ARBA00022845"/>
    </source>
</evidence>
<dbReference type="PANTHER" id="PTHR33175:SF2">
    <property type="entry name" value="INTEGRATION HOST FACTOR SUBUNIT ALPHA"/>
    <property type="match status" value="1"/>
</dbReference>
<dbReference type="InterPro" id="IPR020816">
    <property type="entry name" value="Histone-like_DNA-bd_CS"/>
</dbReference>
<dbReference type="InterPro" id="IPR005684">
    <property type="entry name" value="IHF_alpha"/>
</dbReference>
<dbReference type="CDD" id="cd13835">
    <property type="entry name" value="IHF_A"/>
    <property type="match status" value="1"/>
</dbReference>
<proteinExistence type="inferred from homology"/>
<dbReference type="GO" id="GO:0005829">
    <property type="term" value="C:cytosol"/>
    <property type="evidence" value="ECO:0007669"/>
    <property type="project" value="TreeGrafter"/>
</dbReference>
<dbReference type="InterPro" id="IPR000119">
    <property type="entry name" value="Hist_DNA-bd"/>
</dbReference>
<keyword evidence="3 8" id="KW-0810">Translation regulation</keyword>
<evidence type="ECO:0000256" key="7">
    <source>
        <dbReference type="ARBA" id="ARBA00023172"/>
    </source>
</evidence>
<dbReference type="GO" id="GO:0006310">
    <property type="term" value="P:DNA recombination"/>
    <property type="evidence" value="ECO:0007669"/>
    <property type="project" value="UniProtKB-UniRule"/>
</dbReference>
<evidence type="ECO:0000256" key="1">
    <source>
        <dbReference type="ARBA" id="ARBA00010529"/>
    </source>
</evidence>
<keyword evidence="6 8" id="KW-0804">Transcription</keyword>
<keyword evidence="12" id="KW-1185">Reference proteome</keyword>
<dbReference type="GO" id="GO:0009893">
    <property type="term" value="P:positive regulation of metabolic process"/>
    <property type="evidence" value="ECO:0007669"/>
    <property type="project" value="UniProtKB-ARBA"/>
</dbReference>
<dbReference type="RefSeq" id="WP_068948446.1">
    <property type="nucleotide sequence ID" value="NZ_CP015922.1"/>
</dbReference>
<dbReference type="STRING" id="1743168.A8O14_04570"/>
<comment type="function">
    <text evidence="8 10">This protein is one of the two subunits of integration host factor, a specific DNA-binding protein that functions in genetic recombination as well as in transcriptional and translational control.</text>
</comment>
<dbReference type="PROSITE" id="PS00045">
    <property type="entry name" value="HISTONE_LIKE"/>
    <property type="match status" value="1"/>
</dbReference>
<dbReference type="PANTHER" id="PTHR33175">
    <property type="entry name" value="DNA-BINDING PROTEIN HU"/>
    <property type="match status" value="1"/>
</dbReference>
<reference evidence="12" key="1">
    <citation type="submission" date="2016-05" db="EMBL/GenBank/DDBJ databases">
        <title>Polynucleobacter sp. QLW-P1FAT50C-4 genome.</title>
        <authorList>
            <person name="Hahn M.W."/>
        </authorList>
    </citation>
    <scope>NUCLEOTIDE SEQUENCE [LARGE SCALE GENOMIC DNA]</scope>
    <source>
        <strain evidence="12">QLW-P1FAT50C-4</strain>
    </source>
</reference>
<dbReference type="PRINTS" id="PR01727">
    <property type="entry name" value="DNABINDINGHU"/>
</dbReference>
<dbReference type="KEGG" id="pwu:A8O14_04570"/>
<evidence type="ECO:0000256" key="2">
    <source>
        <dbReference type="ARBA" id="ARBA00018329"/>
    </source>
</evidence>
<dbReference type="Proteomes" id="UP000078463">
    <property type="component" value="Chromosome"/>
</dbReference>
<dbReference type="EMBL" id="CP015922">
    <property type="protein sequence ID" value="ANI99431.1"/>
    <property type="molecule type" value="Genomic_DNA"/>
</dbReference>
<organism evidence="11 12">
    <name type="scientific">Polynucleobacter wuianus</name>
    <dbReference type="NCBI Taxonomy" id="1743168"/>
    <lineage>
        <taxon>Bacteria</taxon>
        <taxon>Pseudomonadati</taxon>
        <taxon>Pseudomonadota</taxon>
        <taxon>Betaproteobacteria</taxon>
        <taxon>Burkholderiales</taxon>
        <taxon>Burkholderiaceae</taxon>
        <taxon>Polynucleobacter</taxon>
    </lineage>
</organism>
<dbReference type="GO" id="GO:0030527">
    <property type="term" value="F:structural constituent of chromatin"/>
    <property type="evidence" value="ECO:0007669"/>
    <property type="project" value="InterPro"/>
</dbReference>
<dbReference type="HAMAP" id="MF_00380">
    <property type="entry name" value="IHF_alpha"/>
    <property type="match status" value="1"/>
</dbReference>
<gene>
    <name evidence="8" type="primary">ihfA</name>
    <name evidence="8" type="synonym">himA</name>
    <name evidence="11" type="ORF">A8O14_04570</name>
</gene>
<dbReference type="NCBIfam" id="TIGR00987">
    <property type="entry name" value="himA"/>
    <property type="match status" value="1"/>
</dbReference>
<protein>
    <recommendedName>
        <fullName evidence="2 8">Integration host factor subunit alpha</fullName>
        <shortName evidence="8">IHF-alpha</shortName>
    </recommendedName>
</protein>
<dbReference type="Gene3D" id="4.10.520.10">
    <property type="entry name" value="IHF-like DNA-binding proteins"/>
    <property type="match status" value="1"/>
</dbReference>
<evidence type="ECO:0000256" key="8">
    <source>
        <dbReference type="HAMAP-Rule" id="MF_00380"/>
    </source>
</evidence>
<dbReference type="OrthoDB" id="9797747at2"/>
<comment type="subunit">
    <text evidence="8 10">Heterodimer of an alpha and a beta chain.</text>
</comment>
<evidence type="ECO:0000313" key="11">
    <source>
        <dbReference type="EMBL" id="ANI99431.1"/>
    </source>
</evidence>
<dbReference type="SMART" id="SM00411">
    <property type="entry name" value="BHL"/>
    <property type="match status" value="1"/>
</dbReference>
<evidence type="ECO:0000256" key="9">
    <source>
        <dbReference type="RuleBase" id="RU003939"/>
    </source>
</evidence>
<evidence type="ECO:0000256" key="6">
    <source>
        <dbReference type="ARBA" id="ARBA00023163"/>
    </source>
</evidence>
<keyword evidence="5 8" id="KW-0238">DNA-binding</keyword>
<evidence type="ECO:0000256" key="10">
    <source>
        <dbReference type="RuleBase" id="RU004485"/>
    </source>
</evidence>
<evidence type="ECO:0000256" key="4">
    <source>
        <dbReference type="ARBA" id="ARBA00023015"/>
    </source>
</evidence>
<dbReference type="NCBIfam" id="NF001401">
    <property type="entry name" value="PRK00285.1"/>
    <property type="match status" value="1"/>
</dbReference>
<sequence>MSEIITNDTVTKNELSEALFDQVGLNKREAKDMIDAFFDRIGLSLEAGTEVKISGFGNFQLRNKSARPGRNPKTGQMIPIAARRVVTFHASQKLKDVVESHARENRV</sequence>
<evidence type="ECO:0000256" key="5">
    <source>
        <dbReference type="ARBA" id="ARBA00023125"/>
    </source>
</evidence>
<keyword evidence="7 8" id="KW-0233">DNA recombination</keyword>
<dbReference type="AlphaFoldDB" id="A0A191UEW6"/>
<dbReference type="GO" id="GO:0006355">
    <property type="term" value="P:regulation of DNA-templated transcription"/>
    <property type="evidence" value="ECO:0007669"/>
    <property type="project" value="UniProtKB-UniRule"/>
</dbReference>